<reference evidence="3 4" key="1">
    <citation type="journal article" date="2016" name="Nat. Commun.">
        <title>Thousands of microbial genomes shed light on interconnected biogeochemical processes in an aquifer system.</title>
        <authorList>
            <person name="Anantharaman K."/>
            <person name="Brown C.T."/>
            <person name="Hug L.A."/>
            <person name="Sharon I."/>
            <person name="Castelle C.J."/>
            <person name="Probst A.J."/>
            <person name="Thomas B.C."/>
            <person name="Singh A."/>
            <person name="Wilkins M.J."/>
            <person name="Karaoz U."/>
            <person name="Brodie E.L."/>
            <person name="Williams K.H."/>
            <person name="Hubbard S.S."/>
            <person name="Banfield J.F."/>
        </authorList>
    </citation>
    <scope>NUCLEOTIDE SEQUENCE [LARGE SCALE GENOMIC DNA]</scope>
</reference>
<proteinExistence type="predicted"/>
<dbReference type="STRING" id="1802158.A2827_03055"/>
<keyword evidence="1" id="KW-0378">Hydrolase</keyword>
<evidence type="ECO:0000313" key="4">
    <source>
        <dbReference type="Proteomes" id="UP000177932"/>
    </source>
</evidence>
<evidence type="ECO:0000259" key="2">
    <source>
        <dbReference type="Pfam" id="PF00561"/>
    </source>
</evidence>
<dbReference type="SUPFAM" id="SSF53474">
    <property type="entry name" value="alpha/beta-Hydrolases"/>
    <property type="match status" value="1"/>
</dbReference>
<dbReference type="GO" id="GO:0016020">
    <property type="term" value="C:membrane"/>
    <property type="evidence" value="ECO:0007669"/>
    <property type="project" value="TreeGrafter"/>
</dbReference>
<dbReference type="AlphaFoldDB" id="A0A1G2H5C5"/>
<protein>
    <recommendedName>
        <fullName evidence="2">AB hydrolase-1 domain-containing protein</fullName>
    </recommendedName>
</protein>
<dbReference type="InterPro" id="IPR029058">
    <property type="entry name" value="AB_hydrolase_fold"/>
</dbReference>
<dbReference type="PANTHER" id="PTHR43798:SF31">
    <property type="entry name" value="AB HYDROLASE SUPERFAMILY PROTEIN YCLE"/>
    <property type="match status" value="1"/>
</dbReference>
<dbReference type="Gene3D" id="3.40.50.1820">
    <property type="entry name" value="alpha/beta hydrolase"/>
    <property type="match status" value="1"/>
</dbReference>
<evidence type="ECO:0000313" key="3">
    <source>
        <dbReference type="EMBL" id="OGZ57530.1"/>
    </source>
</evidence>
<accession>A0A1G2H5C5</accession>
<gene>
    <name evidence="3" type="ORF">A2827_03055</name>
</gene>
<dbReference type="PANTHER" id="PTHR43798">
    <property type="entry name" value="MONOACYLGLYCEROL LIPASE"/>
    <property type="match status" value="1"/>
</dbReference>
<dbReference type="GO" id="GO:0016787">
    <property type="term" value="F:hydrolase activity"/>
    <property type="evidence" value="ECO:0007669"/>
    <property type="project" value="UniProtKB-KW"/>
</dbReference>
<dbReference type="InterPro" id="IPR000073">
    <property type="entry name" value="AB_hydrolase_1"/>
</dbReference>
<sequence>MNIKYATILGLKTRYLETEGGTDTPLLLLHGWGSSVNSWEKVTEKISFGGQRVIMPDLPGFGETQEPGNPWNIDDYINFLKKFTEELNISDFILAGHSFGGQIAISWASNQNPKIKALILMGAARIAKHKKLKAQIFVFFTKIGNLPFEIPMIKSLRPLVRKIWYKLAGEKDYYKSSELMRKTMGLVLAQEVGDRLQKIKIPALILWGDKDMVTPLADGKIINQSVQNSKLLVLPGAGHAINAEMPNEVSKAILEFISKLNPKE</sequence>
<dbReference type="PRINTS" id="PR00111">
    <property type="entry name" value="ABHYDROLASE"/>
</dbReference>
<dbReference type="Pfam" id="PF00561">
    <property type="entry name" value="Abhydrolase_1"/>
    <property type="match status" value="1"/>
</dbReference>
<organism evidence="3 4">
    <name type="scientific">Candidatus Spechtbacteria bacterium RIFCSPHIGHO2_01_FULL_43_30</name>
    <dbReference type="NCBI Taxonomy" id="1802158"/>
    <lineage>
        <taxon>Bacteria</taxon>
        <taxon>Candidatus Spechtiibacteriota</taxon>
    </lineage>
</organism>
<dbReference type="Proteomes" id="UP000177932">
    <property type="component" value="Unassembled WGS sequence"/>
</dbReference>
<dbReference type="EMBL" id="MHOD01000029">
    <property type="protein sequence ID" value="OGZ57530.1"/>
    <property type="molecule type" value="Genomic_DNA"/>
</dbReference>
<name>A0A1G2H5C5_9BACT</name>
<feature type="domain" description="AB hydrolase-1" evidence="2">
    <location>
        <begin position="25"/>
        <end position="128"/>
    </location>
</feature>
<comment type="caution">
    <text evidence="3">The sequence shown here is derived from an EMBL/GenBank/DDBJ whole genome shotgun (WGS) entry which is preliminary data.</text>
</comment>
<dbReference type="InterPro" id="IPR050266">
    <property type="entry name" value="AB_hydrolase_sf"/>
</dbReference>
<evidence type="ECO:0000256" key="1">
    <source>
        <dbReference type="ARBA" id="ARBA00022801"/>
    </source>
</evidence>